<dbReference type="Proteomes" id="UP000001396">
    <property type="component" value="Unassembled WGS sequence"/>
</dbReference>
<evidence type="ECO:0000259" key="7">
    <source>
        <dbReference type="PROSITE" id="PS50006"/>
    </source>
</evidence>
<dbReference type="PROSITE" id="PS50198">
    <property type="entry name" value="PPIC_PPIASE_2"/>
    <property type="match status" value="1"/>
</dbReference>
<dbReference type="EMBL" id="ADBJ01000017">
    <property type="protein sequence ID" value="EFA83051.1"/>
    <property type="molecule type" value="Genomic_DNA"/>
</dbReference>
<comment type="catalytic activity">
    <reaction evidence="1 5">
        <text>[protein]-peptidylproline (omega=180) = [protein]-peptidylproline (omega=0)</text>
        <dbReference type="Rhea" id="RHEA:16237"/>
        <dbReference type="Rhea" id="RHEA-COMP:10747"/>
        <dbReference type="Rhea" id="RHEA-COMP:10748"/>
        <dbReference type="ChEBI" id="CHEBI:83833"/>
        <dbReference type="ChEBI" id="CHEBI:83834"/>
        <dbReference type="EC" id="5.2.1.8"/>
    </reaction>
</comment>
<sequence length="254" mass="28467">MSDTANDDNEIIPQFKCPDWGTVPPYNAYLEVSKNKEVIETIKLNTNKSHVFGRSGEFSQITLDHPSVSRRHAALVYHGANDRFYLIDLQSAMGTFVNGERIKENQPVSVKEGFKFSFGSSSRTYVLKGISGSSNNSSKPAGPSKVSVRHLLVKHRESRNPRSWRQDNITITKEEAIKQLQEYRNQIQTGQNSFESLAKQFSDCSSAKHGGMLDAFTRGQMQKPFEDMSFSLQVGQLSDIVSTDSGVHIIERMA</sequence>
<feature type="domain" description="FHA" evidence="7">
    <location>
        <begin position="50"/>
        <end position="102"/>
    </location>
</feature>
<feature type="domain" description="PpiC" evidence="8">
    <location>
        <begin position="143"/>
        <end position="254"/>
    </location>
</feature>
<dbReference type="PANTHER" id="PTHR10657">
    <property type="entry name" value="PEPTIDYL-PROLYL CIS-TRANS ISOMERASE"/>
    <property type="match status" value="1"/>
</dbReference>
<dbReference type="Gene3D" id="3.10.50.40">
    <property type="match status" value="1"/>
</dbReference>
<keyword evidence="6" id="KW-0175">Coiled coil</keyword>
<dbReference type="InterPro" id="IPR008984">
    <property type="entry name" value="SMAD_FHA_dom_sf"/>
</dbReference>
<dbReference type="InterPro" id="IPR000297">
    <property type="entry name" value="PPIase_PpiC"/>
</dbReference>
<evidence type="ECO:0000256" key="5">
    <source>
        <dbReference type="RuleBase" id="RU363014"/>
    </source>
</evidence>
<dbReference type="GO" id="GO:0005829">
    <property type="term" value="C:cytosol"/>
    <property type="evidence" value="ECO:0007669"/>
    <property type="project" value="TreeGrafter"/>
</dbReference>
<dbReference type="RefSeq" id="XP_020435168.1">
    <property type="nucleotide sequence ID" value="XM_020574754.1"/>
</dbReference>
<dbReference type="FunFam" id="3.10.50.40:FF:000010">
    <property type="entry name" value="Peptidyl-prolyl cis-trans isomerase Pin1"/>
    <property type="match status" value="1"/>
</dbReference>
<keyword evidence="3 4" id="KW-0413">Isomerase</keyword>
<dbReference type="InParanoid" id="D3B6T1"/>
<evidence type="ECO:0000256" key="2">
    <source>
        <dbReference type="ARBA" id="ARBA00023110"/>
    </source>
</evidence>
<dbReference type="Pfam" id="PF00498">
    <property type="entry name" value="FHA"/>
    <property type="match status" value="1"/>
</dbReference>
<dbReference type="OMA" id="QRFPYYL"/>
<comment type="caution">
    <text evidence="9">The sequence shown here is derived from an EMBL/GenBank/DDBJ whole genome shotgun (WGS) entry which is preliminary data.</text>
</comment>
<evidence type="ECO:0000259" key="8">
    <source>
        <dbReference type="PROSITE" id="PS50198"/>
    </source>
</evidence>
<feature type="coiled-coil region" evidence="6">
    <location>
        <begin position="166"/>
        <end position="200"/>
    </location>
</feature>
<dbReference type="PROSITE" id="PS50006">
    <property type="entry name" value="FHA_DOMAIN"/>
    <property type="match status" value="1"/>
</dbReference>
<dbReference type="SMART" id="SM00240">
    <property type="entry name" value="FHA"/>
    <property type="match status" value="1"/>
</dbReference>
<dbReference type="InterPro" id="IPR000253">
    <property type="entry name" value="FHA_dom"/>
</dbReference>
<dbReference type="AlphaFoldDB" id="D3B6T1"/>
<dbReference type="InterPro" id="IPR051370">
    <property type="entry name" value="PPIase_Pin1"/>
</dbReference>
<evidence type="ECO:0000256" key="3">
    <source>
        <dbReference type="ARBA" id="ARBA00023235"/>
    </source>
</evidence>
<keyword evidence="10" id="KW-1185">Reference proteome</keyword>
<gene>
    <name evidence="9" type="primary">pinA</name>
    <name evidence="9" type="ORF">PPL_03839</name>
</gene>
<name>D3B6T1_HETP5</name>
<dbReference type="STRING" id="670386.D3B6T1"/>
<dbReference type="InterPro" id="IPR046357">
    <property type="entry name" value="PPIase_dom_sf"/>
</dbReference>
<evidence type="ECO:0000256" key="1">
    <source>
        <dbReference type="ARBA" id="ARBA00000971"/>
    </source>
</evidence>
<organism evidence="9 10">
    <name type="scientific">Heterostelium pallidum (strain ATCC 26659 / Pp 5 / PN500)</name>
    <name type="common">Cellular slime mold</name>
    <name type="synonym">Polysphondylium pallidum</name>
    <dbReference type="NCBI Taxonomy" id="670386"/>
    <lineage>
        <taxon>Eukaryota</taxon>
        <taxon>Amoebozoa</taxon>
        <taxon>Evosea</taxon>
        <taxon>Eumycetozoa</taxon>
        <taxon>Dictyostelia</taxon>
        <taxon>Acytosteliales</taxon>
        <taxon>Acytosteliaceae</taxon>
        <taxon>Heterostelium</taxon>
    </lineage>
</organism>
<keyword evidence="2 4" id="KW-0697">Rotamase</keyword>
<dbReference type="SUPFAM" id="SSF49879">
    <property type="entry name" value="SMAD/FHA domain"/>
    <property type="match status" value="1"/>
</dbReference>
<evidence type="ECO:0000256" key="4">
    <source>
        <dbReference type="PROSITE-ProRule" id="PRU00278"/>
    </source>
</evidence>
<dbReference type="EC" id="5.2.1.8" evidence="5"/>
<evidence type="ECO:0000256" key="6">
    <source>
        <dbReference type="SAM" id="Coils"/>
    </source>
</evidence>
<evidence type="ECO:0000313" key="10">
    <source>
        <dbReference type="Proteomes" id="UP000001396"/>
    </source>
</evidence>
<dbReference type="GO" id="GO:0005634">
    <property type="term" value="C:nucleus"/>
    <property type="evidence" value="ECO:0007669"/>
    <property type="project" value="TreeGrafter"/>
</dbReference>
<dbReference type="FunFam" id="2.60.200.20:FF:000019">
    <property type="entry name" value="Nuclear inhibitor of protein phosphatase"/>
    <property type="match status" value="1"/>
</dbReference>
<protein>
    <recommendedName>
        <fullName evidence="5">Peptidyl-prolyl cis-trans isomerase</fullName>
        <ecNumber evidence="5">5.2.1.8</ecNumber>
    </recommendedName>
</protein>
<reference evidence="9 10" key="1">
    <citation type="journal article" date="2011" name="Genome Res.">
        <title>Phylogeny-wide analysis of social amoeba genomes highlights ancient origins for complex intercellular communication.</title>
        <authorList>
            <person name="Heidel A.J."/>
            <person name="Lawal H.M."/>
            <person name="Felder M."/>
            <person name="Schilde C."/>
            <person name="Helps N.R."/>
            <person name="Tunggal B."/>
            <person name="Rivero F."/>
            <person name="John U."/>
            <person name="Schleicher M."/>
            <person name="Eichinger L."/>
            <person name="Platzer M."/>
            <person name="Noegel A.A."/>
            <person name="Schaap P."/>
            <person name="Gloeckner G."/>
        </authorList>
    </citation>
    <scope>NUCLEOTIDE SEQUENCE [LARGE SCALE GENOMIC DNA]</scope>
    <source>
        <strain evidence="10">ATCC 26659 / Pp 5 / PN500</strain>
    </source>
</reference>
<dbReference type="Pfam" id="PF00639">
    <property type="entry name" value="Rotamase"/>
    <property type="match status" value="1"/>
</dbReference>
<dbReference type="GeneID" id="31359326"/>
<dbReference type="GO" id="GO:0003755">
    <property type="term" value="F:peptidyl-prolyl cis-trans isomerase activity"/>
    <property type="evidence" value="ECO:0007669"/>
    <property type="project" value="UniProtKB-UniRule"/>
</dbReference>
<dbReference type="Gene3D" id="2.60.200.20">
    <property type="match status" value="1"/>
</dbReference>
<evidence type="ECO:0000313" key="9">
    <source>
        <dbReference type="EMBL" id="EFA83051.1"/>
    </source>
</evidence>
<proteinExistence type="predicted"/>
<dbReference type="SUPFAM" id="SSF54534">
    <property type="entry name" value="FKBP-like"/>
    <property type="match status" value="1"/>
</dbReference>
<accession>D3B6T1</accession>
<dbReference type="PANTHER" id="PTHR10657:SF4">
    <property type="entry name" value="PEPTIDYL-PROLYL CIS-TRANS ISOMERASE-RELATED"/>
    <property type="match status" value="1"/>
</dbReference>